<proteinExistence type="predicted"/>
<keyword evidence="1" id="KW-0812">Transmembrane</keyword>
<organism evidence="3">
    <name type="scientific">Nothobranchius furzeri</name>
    <name type="common">Turquoise killifish</name>
    <dbReference type="NCBI Taxonomy" id="105023"/>
    <lineage>
        <taxon>Eukaryota</taxon>
        <taxon>Metazoa</taxon>
        <taxon>Chordata</taxon>
        <taxon>Craniata</taxon>
        <taxon>Vertebrata</taxon>
        <taxon>Euteleostomi</taxon>
        <taxon>Actinopterygii</taxon>
        <taxon>Neopterygii</taxon>
        <taxon>Teleostei</taxon>
        <taxon>Neoteleostei</taxon>
        <taxon>Acanthomorphata</taxon>
        <taxon>Ovalentaria</taxon>
        <taxon>Atherinomorphae</taxon>
        <taxon>Cyprinodontiformes</taxon>
        <taxon>Nothobranchiidae</taxon>
        <taxon>Nothobranchius</taxon>
    </lineage>
</organism>
<dbReference type="InterPro" id="IPR023412">
    <property type="entry name" value="RNaseA_domain"/>
</dbReference>
<sequence length="209" mass="23461">MHVEASSHGCYLSCPLTGIMAACVLLSMAVCLLLTQTTSARNDAPCQPSKWNNGYNTFVRRHLPSGTPNSEDRAEWRKYIQSLGGCDRPTQSFLHPEDLEEVRSVCSSRGKVLKDNLCISQQRFTFFTVRSELGTCGIKSIKKESKHLILACEVLENQCVPVHFEGNPEDLKPNNNARSCQDPGDKNQAVSTRMPWLWVFVCLFFIYAV</sequence>
<dbReference type="InterPro" id="IPR036816">
    <property type="entry name" value="RNaseA-like_dom_sf"/>
</dbReference>
<reference evidence="3" key="2">
    <citation type="submission" date="2016-06" db="EMBL/GenBank/DDBJ databases">
        <title>The genome of a short-lived fish provides insights into sex chromosome evolution and the genetic control of aging.</title>
        <authorList>
            <person name="Reichwald K."/>
            <person name="Felder M."/>
            <person name="Petzold A."/>
            <person name="Koch P."/>
            <person name="Groth M."/>
            <person name="Platzer M."/>
        </authorList>
    </citation>
    <scope>NUCLEOTIDE SEQUENCE</scope>
    <source>
        <tissue evidence="3">Brain</tissue>
    </source>
</reference>
<gene>
    <name evidence="3" type="primary">Nfu_g_1_001096</name>
</gene>
<reference evidence="3" key="1">
    <citation type="submission" date="2016-05" db="EMBL/GenBank/DDBJ databases">
        <authorList>
            <person name="Lavstsen T."/>
            <person name="Jespersen J.S."/>
        </authorList>
    </citation>
    <scope>NUCLEOTIDE SEQUENCE</scope>
    <source>
        <tissue evidence="3">Brain</tissue>
    </source>
</reference>
<dbReference type="EMBL" id="HADY01010300">
    <property type="protein sequence ID" value="SBP48785.1"/>
    <property type="molecule type" value="Transcribed_RNA"/>
</dbReference>
<protein>
    <recommendedName>
        <fullName evidence="2">Ribonuclease A-domain domain-containing protein</fullName>
    </recommendedName>
</protein>
<keyword evidence="1" id="KW-1133">Transmembrane helix</keyword>
<evidence type="ECO:0000259" key="2">
    <source>
        <dbReference type="SMART" id="SM00092"/>
    </source>
</evidence>
<dbReference type="Gene3D" id="3.10.130.10">
    <property type="entry name" value="Ribonuclease A-like domain"/>
    <property type="match status" value="1"/>
</dbReference>
<evidence type="ECO:0000256" key="1">
    <source>
        <dbReference type="SAM" id="Phobius"/>
    </source>
</evidence>
<keyword evidence="1" id="KW-0472">Membrane</keyword>
<dbReference type="SMART" id="SM00092">
    <property type="entry name" value="RNAse_Pc"/>
    <property type="match status" value="1"/>
</dbReference>
<dbReference type="AlphaFoldDB" id="A0A1A8A3N5"/>
<accession>A0A1A8A3N5</accession>
<name>A0A1A8A3N5_NOTFU</name>
<feature type="transmembrane region" description="Helical" evidence="1">
    <location>
        <begin position="12"/>
        <end position="35"/>
    </location>
</feature>
<evidence type="ECO:0000313" key="3">
    <source>
        <dbReference type="EMBL" id="SBP48785.1"/>
    </source>
</evidence>
<feature type="domain" description="Ribonuclease A-domain" evidence="2">
    <location>
        <begin position="51"/>
        <end position="168"/>
    </location>
</feature>